<name>A0A1I5BQW6_9RHOB</name>
<organism evidence="1 2">
    <name type="scientific">Roseovarius lutimaris</name>
    <dbReference type="NCBI Taxonomy" id="1005928"/>
    <lineage>
        <taxon>Bacteria</taxon>
        <taxon>Pseudomonadati</taxon>
        <taxon>Pseudomonadota</taxon>
        <taxon>Alphaproteobacteria</taxon>
        <taxon>Rhodobacterales</taxon>
        <taxon>Roseobacteraceae</taxon>
        <taxon>Roseovarius</taxon>
    </lineage>
</organism>
<dbReference type="Pfam" id="PF11927">
    <property type="entry name" value="HODM_asu-like"/>
    <property type="match status" value="1"/>
</dbReference>
<gene>
    <name evidence="1" type="ORF">SAMN04487859_108147</name>
</gene>
<dbReference type="Proteomes" id="UP000198599">
    <property type="component" value="Unassembled WGS sequence"/>
</dbReference>
<dbReference type="EMBL" id="FOVP01000008">
    <property type="protein sequence ID" value="SFN77026.1"/>
    <property type="molecule type" value="Genomic_DNA"/>
</dbReference>
<proteinExistence type="predicted"/>
<evidence type="ECO:0000313" key="2">
    <source>
        <dbReference type="Proteomes" id="UP000198599"/>
    </source>
</evidence>
<evidence type="ECO:0000313" key="1">
    <source>
        <dbReference type="EMBL" id="SFN77026.1"/>
    </source>
</evidence>
<dbReference type="RefSeq" id="WP_092837263.1">
    <property type="nucleotide sequence ID" value="NZ_FOVP01000008.1"/>
</dbReference>
<dbReference type="OrthoDB" id="5242510at2"/>
<accession>A0A1I5BQW6</accession>
<dbReference type="AlphaFoldDB" id="A0A1I5BQW6"/>
<protein>
    <recommendedName>
        <fullName evidence="3">DUF3445 domain-containing protein</fullName>
    </recommendedName>
</protein>
<reference evidence="2" key="1">
    <citation type="submission" date="2016-10" db="EMBL/GenBank/DDBJ databases">
        <authorList>
            <person name="Varghese N."/>
            <person name="Submissions S."/>
        </authorList>
    </citation>
    <scope>NUCLEOTIDE SEQUENCE [LARGE SCALE GENOMIC DNA]</scope>
    <source>
        <strain evidence="2">DSM 28463</strain>
    </source>
</reference>
<keyword evidence="2" id="KW-1185">Reference proteome</keyword>
<sequence>MTEILQTSLPYAANLARPLPGIAPLPLAEWLMVDEAFGAQMQERARLLRDQRADVLAVTPQGAAAAQELLDYVLAWLAEYAPGYDIRADQATRPDGIKVKLDHGDPMGTLGHLVQEDLCLLEKQGDEHVLTAAVLCFPASWRLADKIDRPLTSIHVPVPEYDAGLARRVQRLFDGVQVDRPLWRFNALRYADPKLHQPRARLQSRVTGGADYPYLRSERQCVLRLPRTRACVFSIHTFVLDERLQVASGAASRRNV</sequence>
<evidence type="ECO:0008006" key="3">
    <source>
        <dbReference type="Google" id="ProtNLM"/>
    </source>
</evidence>
<dbReference type="InterPro" id="IPR021848">
    <property type="entry name" value="HODM_asu-like"/>
</dbReference>